<dbReference type="GO" id="GO:0016787">
    <property type="term" value="F:hydrolase activity"/>
    <property type="evidence" value="ECO:0007669"/>
    <property type="project" value="UniProtKB-KW"/>
</dbReference>
<sequence>MTDLVALSFKEEALKSMNIPVQEYFLPKQILNASLQGPGSIPRELLLYGLQLMISEKGFNYKGQYFASLDAHNSPVETGFENSDWHRMQFVGCLLGGAIGDAFGAPVEFMKRSAILQQYGNNGIEDFAEAYGKVGAITDDTQMTLFTTEGLLRAWVKGCFTGVTSELGCIGHAYQRWYQTQGHTSPRNLDVTTDGYLWEQTELHSQRAPGNTCLSALAEMTSFTAPAQNNSKGCGGVMRVAPIGLYCWRLKNQFTVEDCFALGADAARLTHGHPTGYLASGAFAAIIYQILDGCSLASACMSVLDILGKMRCHDETTLKIATAIKLSRDPMPSYRAIEYLGEGWIAEEALAISIYCVLQASSFKELMSMSVSHDGDSDSTGAIAGNIWGALYGFRDFPTQWVENVELEDRINEIACDLYDFPLWDIGADSQNTDLNNIAQTRYPGT</sequence>
<keyword evidence="2" id="KW-0378">Hydrolase</keyword>
<proteinExistence type="inferred from homology"/>
<reference evidence="4" key="1">
    <citation type="submission" date="2022-07" db="EMBL/GenBank/DDBJ databases">
        <title>Characterization of the Novel Bacterium Alteromonas immobilis LMIT006 and Alteromonas gregis LMIT007.</title>
        <authorList>
            <person name="Lin X."/>
        </authorList>
    </citation>
    <scope>NUCLEOTIDE SEQUENCE</scope>
    <source>
        <strain evidence="4">LMIT007</strain>
    </source>
</reference>
<feature type="binding site" evidence="3">
    <location>
        <position position="139"/>
    </location>
    <ligand>
        <name>Mg(2+)</name>
        <dbReference type="ChEBI" id="CHEBI:18420"/>
        <label>1</label>
    </ligand>
</feature>
<dbReference type="InterPro" id="IPR050792">
    <property type="entry name" value="ADP-ribosylglycohydrolase"/>
</dbReference>
<name>A0AA41X006_9ALTE</name>
<dbReference type="RefSeq" id="WP_254102206.1">
    <property type="nucleotide sequence ID" value="NZ_JANATA010000026.1"/>
</dbReference>
<dbReference type="EMBL" id="JANATA010000026">
    <property type="protein sequence ID" value="MCP3429627.1"/>
    <property type="molecule type" value="Genomic_DNA"/>
</dbReference>
<comment type="similarity">
    <text evidence="1">Belongs to the ADP-ribosylglycohydrolase family.</text>
</comment>
<dbReference type="Proteomes" id="UP001165413">
    <property type="component" value="Unassembled WGS sequence"/>
</dbReference>
<feature type="binding site" evidence="3">
    <location>
        <position position="140"/>
    </location>
    <ligand>
        <name>Mg(2+)</name>
        <dbReference type="ChEBI" id="CHEBI:18420"/>
        <label>1</label>
    </ligand>
</feature>
<dbReference type="Gene3D" id="1.10.4080.10">
    <property type="entry name" value="ADP-ribosylation/Crystallin J1"/>
    <property type="match status" value="1"/>
</dbReference>
<keyword evidence="3" id="KW-0460">Magnesium</keyword>
<evidence type="ECO:0000313" key="5">
    <source>
        <dbReference type="Proteomes" id="UP001165413"/>
    </source>
</evidence>
<dbReference type="PANTHER" id="PTHR16222:SF24">
    <property type="entry name" value="ADP-RIBOSYLHYDROLASE ARH3"/>
    <property type="match status" value="1"/>
</dbReference>
<accession>A0AA41X006</accession>
<dbReference type="InterPro" id="IPR005502">
    <property type="entry name" value="Ribosyl_crysJ1"/>
</dbReference>
<comment type="cofactor">
    <cofactor evidence="3">
        <name>Mg(2+)</name>
        <dbReference type="ChEBI" id="CHEBI:18420"/>
    </cofactor>
    <text evidence="3">Binds 2 magnesium ions per subunit.</text>
</comment>
<dbReference type="SUPFAM" id="SSF101478">
    <property type="entry name" value="ADP-ribosylglycohydrolase"/>
    <property type="match status" value="1"/>
</dbReference>
<protein>
    <submittedName>
        <fullName evidence="4">ADP-ribosylglycohydrolase family protein</fullName>
    </submittedName>
</protein>
<gene>
    <name evidence="4" type="ORF">NLF92_11800</name>
</gene>
<keyword evidence="5" id="KW-1185">Reference proteome</keyword>
<dbReference type="InterPro" id="IPR036705">
    <property type="entry name" value="Ribosyl_crysJ1_sf"/>
</dbReference>
<dbReference type="AlphaFoldDB" id="A0AA41X006"/>
<evidence type="ECO:0000256" key="2">
    <source>
        <dbReference type="ARBA" id="ARBA00022801"/>
    </source>
</evidence>
<feature type="binding site" evidence="3">
    <location>
        <position position="379"/>
    </location>
    <ligand>
        <name>Mg(2+)</name>
        <dbReference type="ChEBI" id="CHEBI:18420"/>
        <label>1</label>
    </ligand>
</feature>
<feature type="binding site" evidence="3">
    <location>
        <position position="376"/>
    </location>
    <ligand>
        <name>Mg(2+)</name>
        <dbReference type="ChEBI" id="CHEBI:18420"/>
        <label>1</label>
    </ligand>
</feature>
<comment type="caution">
    <text evidence="4">The sequence shown here is derived from an EMBL/GenBank/DDBJ whole genome shotgun (WGS) entry which is preliminary data.</text>
</comment>
<evidence type="ECO:0000256" key="3">
    <source>
        <dbReference type="PIRSR" id="PIRSR605502-1"/>
    </source>
</evidence>
<organism evidence="4 5">
    <name type="scientific">Opacimonas viscosa</name>
    <dbReference type="NCBI Taxonomy" id="2961944"/>
    <lineage>
        <taxon>Bacteria</taxon>
        <taxon>Pseudomonadati</taxon>
        <taxon>Pseudomonadota</taxon>
        <taxon>Gammaproteobacteria</taxon>
        <taxon>Alteromonadales</taxon>
        <taxon>Alteromonadaceae</taxon>
        <taxon>Opacimonas</taxon>
    </lineage>
</organism>
<feature type="binding site" evidence="3">
    <location>
        <position position="138"/>
    </location>
    <ligand>
        <name>Mg(2+)</name>
        <dbReference type="ChEBI" id="CHEBI:18420"/>
        <label>1</label>
    </ligand>
</feature>
<evidence type="ECO:0000313" key="4">
    <source>
        <dbReference type="EMBL" id="MCP3429627.1"/>
    </source>
</evidence>
<dbReference type="PANTHER" id="PTHR16222">
    <property type="entry name" value="ADP-RIBOSYLGLYCOHYDROLASE"/>
    <property type="match status" value="1"/>
</dbReference>
<feature type="binding site" evidence="3">
    <location>
        <position position="378"/>
    </location>
    <ligand>
        <name>Mg(2+)</name>
        <dbReference type="ChEBI" id="CHEBI:18420"/>
        <label>1</label>
    </ligand>
</feature>
<keyword evidence="3" id="KW-0479">Metal-binding</keyword>
<dbReference type="GO" id="GO:0046872">
    <property type="term" value="F:metal ion binding"/>
    <property type="evidence" value="ECO:0007669"/>
    <property type="project" value="UniProtKB-KW"/>
</dbReference>
<evidence type="ECO:0000256" key="1">
    <source>
        <dbReference type="ARBA" id="ARBA00010702"/>
    </source>
</evidence>
<dbReference type="Pfam" id="PF03747">
    <property type="entry name" value="ADP_ribosyl_GH"/>
    <property type="match status" value="1"/>
</dbReference>